<dbReference type="HOGENOM" id="CLU_2280307_0_0_1"/>
<evidence type="ECO:0000259" key="4">
    <source>
        <dbReference type="PROSITE" id="PS50961"/>
    </source>
</evidence>
<feature type="compositionally biased region" description="Basic and acidic residues" evidence="3">
    <location>
        <begin position="31"/>
        <end position="48"/>
    </location>
</feature>
<dbReference type="Gene3D" id="1.10.10.10">
    <property type="entry name" value="Winged helix-like DNA-binding domain superfamily/Winged helix DNA-binding domain"/>
    <property type="match status" value="1"/>
</dbReference>
<dbReference type="PROSITE" id="PS50961">
    <property type="entry name" value="HTH_LA"/>
    <property type="match status" value="1"/>
</dbReference>
<dbReference type="Proteomes" id="UP000008744">
    <property type="component" value="Unassembled WGS sequence"/>
</dbReference>
<feature type="domain" description="HTH La-type RNA-binding" evidence="4">
    <location>
        <begin position="53"/>
        <end position="102"/>
    </location>
</feature>
<evidence type="ECO:0000313" key="6">
    <source>
        <dbReference type="Proteomes" id="UP000008744"/>
    </source>
</evidence>
<evidence type="ECO:0000256" key="3">
    <source>
        <dbReference type="SAM" id="MobiDB-lite"/>
    </source>
</evidence>
<keyword evidence="6" id="KW-1185">Reference proteome</keyword>
<dbReference type="GO" id="GO:0097322">
    <property type="term" value="F:7SK snRNA binding"/>
    <property type="evidence" value="ECO:0007669"/>
    <property type="project" value="EnsemblMetazoa"/>
</dbReference>
<proteinExistence type="predicted"/>
<sequence>MAAKVTASDKSEGQEPTSKAEKVPPLDQIEQDAKETDAESSEPAKRDAAAGGRKRKRHLYNSIRSQMEFYFGDANLTKDRSARYVDQDPVNVPLEIFSRSTK</sequence>
<feature type="region of interest" description="Disordered" evidence="3">
    <location>
        <begin position="1"/>
        <end position="57"/>
    </location>
</feature>
<dbReference type="eggNOG" id="KOG0118">
    <property type="taxonomic scope" value="Eukaryota"/>
</dbReference>
<dbReference type="OrthoDB" id="439993at2759"/>
<evidence type="ECO:0000256" key="2">
    <source>
        <dbReference type="PROSITE-ProRule" id="PRU00332"/>
    </source>
</evidence>
<keyword evidence="1 2" id="KW-0694">RNA-binding</keyword>
<dbReference type="AlphaFoldDB" id="B4H4M9"/>
<evidence type="ECO:0000256" key="1">
    <source>
        <dbReference type="ARBA" id="ARBA00022884"/>
    </source>
</evidence>
<reference evidence="5 6" key="1">
    <citation type="journal article" date="2007" name="Nature">
        <title>Evolution of genes and genomes on the Drosophila phylogeny.</title>
        <authorList>
            <consortium name="Drosophila 12 Genomes Consortium"/>
            <person name="Clark A.G."/>
            <person name="Eisen M.B."/>
            <person name="Smith D.R."/>
            <person name="Bergman C.M."/>
            <person name="Oliver B."/>
            <person name="Markow T.A."/>
            <person name="Kaufman T.C."/>
            <person name="Kellis M."/>
            <person name="Gelbart W."/>
            <person name="Iyer V.N."/>
            <person name="Pollard D.A."/>
            <person name="Sackton T.B."/>
            <person name="Larracuente A.M."/>
            <person name="Singh N.D."/>
            <person name="Abad J.P."/>
            <person name="Abt D.N."/>
            <person name="Adryan B."/>
            <person name="Aguade M."/>
            <person name="Akashi H."/>
            <person name="Anderson W.W."/>
            <person name="Aquadro C.F."/>
            <person name="Ardell D.H."/>
            <person name="Arguello R."/>
            <person name="Artieri C.G."/>
            <person name="Barbash D.A."/>
            <person name="Barker D."/>
            <person name="Barsanti P."/>
            <person name="Batterham P."/>
            <person name="Batzoglou S."/>
            <person name="Begun D."/>
            <person name="Bhutkar A."/>
            <person name="Blanco E."/>
            <person name="Bosak S.A."/>
            <person name="Bradley R.K."/>
            <person name="Brand A.D."/>
            <person name="Brent M.R."/>
            <person name="Brooks A.N."/>
            <person name="Brown R.H."/>
            <person name="Butlin R.K."/>
            <person name="Caggese C."/>
            <person name="Calvi B.R."/>
            <person name="Bernardo de Carvalho A."/>
            <person name="Caspi A."/>
            <person name="Castrezana S."/>
            <person name="Celniker S.E."/>
            <person name="Chang J.L."/>
            <person name="Chapple C."/>
            <person name="Chatterji S."/>
            <person name="Chinwalla A."/>
            <person name="Civetta A."/>
            <person name="Clifton S.W."/>
            <person name="Comeron J.M."/>
            <person name="Costello J.C."/>
            <person name="Coyne J.A."/>
            <person name="Daub J."/>
            <person name="David R.G."/>
            <person name="Delcher A.L."/>
            <person name="Delehaunty K."/>
            <person name="Do C.B."/>
            <person name="Ebling H."/>
            <person name="Edwards K."/>
            <person name="Eickbush T."/>
            <person name="Evans J.D."/>
            <person name="Filipski A."/>
            <person name="Findeiss S."/>
            <person name="Freyhult E."/>
            <person name="Fulton L."/>
            <person name="Fulton R."/>
            <person name="Garcia A.C."/>
            <person name="Gardiner A."/>
            <person name="Garfield D.A."/>
            <person name="Garvin B.E."/>
            <person name="Gibson G."/>
            <person name="Gilbert D."/>
            <person name="Gnerre S."/>
            <person name="Godfrey J."/>
            <person name="Good R."/>
            <person name="Gotea V."/>
            <person name="Gravely B."/>
            <person name="Greenberg A.J."/>
            <person name="Griffiths-Jones S."/>
            <person name="Gross S."/>
            <person name="Guigo R."/>
            <person name="Gustafson E.A."/>
            <person name="Haerty W."/>
            <person name="Hahn M.W."/>
            <person name="Halligan D.L."/>
            <person name="Halpern A.L."/>
            <person name="Halter G.M."/>
            <person name="Han M.V."/>
            <person name="Heger A."/>
            <person name="Hillier L."/>
            <person name="Hinrichs A.S."/>
            <person name="Holmes I."/>
            <person name="Hoskins R.A."/>
            <person name="Hubisz M.J."/>
            <person name="Hultmark D."/>
            <person name="Huntley M.A."/>
            <person name="Jaffe D.B."/>
            <person name="Jagadeeshan S."/>
            <person name="Jeck W.R."/>
            <person name="Johnson J."/>
            <person name="Jones C.D."/>
            <person name="Jordan W.C."/>
            <person name="Karpen G.H."/>
            <person name="Kataoka E."/>
            <person name="Keightley P.D."/>
            <person name="Kheradpour P."/>
            <person name="Kirkness E.F."/>
            <person name="Koerich L.B."/>
            <person name="Kristiansen K."/>
            <person name="Kudrna D."/>
            <person name="Kulathinal R.J."/>
            <person name="Kumar S."/>
            <person name="Kwok R."/>
            <person name="Lander E."/>
            <person name="Langley C.H."/>
            <person name="Lapoint R."/>
            <person name="Lazzaro B.P."/>
            <person name="Lee S.J."/>
            <person name="Levesque L."/>
            <person name="Li R."/>
            <person name="Lin C.F."/>
            <person name="Lin M.F."/>
            <person name="Lindblad-Toh K."/>
            <person name="Llopart A."/>
            <person name="Long M."/>
            <person name="Low L."/>
            <person name="Lozovsky E."/>
            <person name="Lu J."/>
            <person name="Luo M."/>
            <person name="Machado C.A."/>
            <person name="Makalowski W."/>
            <person name="Marzo M."/>
            <person name="Matsuda M."/>
            <person name="Matzkin L."/>
            <person name="McAllister B."/>
            <person name="McBride C.S."/>
            <person name="McKernan B."/>
            <person name="McKernan K."/>
            <person name="Mendez-Lago M."/>
            <person name="Minx P."/>
            <person name="Mollenhauer M.U."/>
            <person name="Montooth K."/>
            <person name="Mount S.M."/>
            <person name="Mu X."/>
            <person name="Myers E."/>
            <person name="Negre B."/>
            <person name="Newfeld S."/>
            <person name="Nielsen R."/>
            <person name="Noor M.A."/>
            <person name="O'Grady P."/>
            <person name="Pachter L."/>
            <person name="Papaceit M."/>
            <person name="Parisi M.J."/>
            <person name="Parisi M."/>
            <person name="Parts L."/>
            <person name="Pedersen J.S."/>
            <person name="Pesole G."/>
            <person name="Phillippy A.M."/>
            <person name="Ponting C.P."/>
            <person name="Pop M."/>
            <person name="Porcelli D."/>
            <person name="Powell J.R."/>
            <person name="Prohaska S."/>
            <person name="Pruitt K."/>
            <person name="Puig M."/>
            <person name="Quesneville H."/>
            <person name="Ram K.R."/>
            <person name="Rand D."/>
            <person name="Rasmussen M.D."/>
            <person name="Reed L.K."/>
            <person name="Reenan R."/>
            <person name="Reily A."/>
            <person name="Remington K.A."/>
            <person name="Rieger T.T."/>
            <person name="Ritchie M.G."/>
            <person name="Robin C."/>
            <person name="Rogers Y.H."/>
            <person name="Rohde C."/>
            <person name="Rozas J."/>
            <person name="Rubenfield M.J."/>
            <person name="Ruiz A."/>
            <person name="Russo S."/>
            <person name="Salzberg S.L."/>
            <person name="Sanchez-Gracia A."/>
            <person name="Saranga D.J."/>
            <person name="Sato H."/>
            <person name="Schaeffer S.W."/>
            <person name="Schatz M.C."/>
            <person name="Schlenke T."/>
            <person name="Schwartz R."/>
            <person name="Segarra C."/>
            <person name="Singh R.S."/>
            <person name="Sirot L."/>
            <person name="Sirota M."/>
            <person name="Sisneros N.B."/>
            <person name="Smith C.D."/>
            <person name="Smith T.F."/>
            <person name="Spieth J."/>
            <person name="Stage D.E."/>
            <person name="Stark A."/>
            <person name="Stephan W."/>
            <person name="Strausberg R.L."/>
            <person name="Strempel S."/>
            <person name="Sturgill D."/>
            <person name="Sutton G."/>
            <person name="Sutton G.G."/>
            <person name="Tao W."/>
            <person name="Teichmann S."/>
            <person name="Tobari Y.N."/>
            <person name="Tomimura Y."/>
            <person name="Tsolas J.M."/>
            <person name="Valente V.L."/>
            <person name="Venter E."/>
            <person name="Venter J.C."/>
            <person name="Vicario S."/>
            <person name="Vieira F.G."/>
            <person name="Vilella A.J."/>
            <person name="Villasante A."/>
            <person name="Walenz B."/>
            <person name="Wang J."/>
            <person name="Wasserman M."/>
            <person name="Watts T."/>
            <person name="Wilson D."/>
            <person name="Wilson R.K."/>
            <person name="Wing R.A."/>
            <person name="Wolfner M.F."/>
            <person name="Wong A."/>
            <person name="Wong G.K."/>
            <person name="Wu C.I."/>
            <person name="Wu G."/>
            <person name="Yamamoto D."/>
            <person name="Yang H.P."/>
            <person name="Yang S.P."/>
            <person name="Yorke J.A."/>
            <person name="Yoshida K."/>
            <person name="Zdobnov E."/>
            <person name="Zhang P."/>
            <person name="Zhang Y."/>
            <person name="Zimin A.V."/>
            <person name="Baldwin J."/>
            <person name="Abdouelleil A."/>
            <person name="Abdulkadir J."/>
            <person name="Abebe A."/>
            <person name="Abera B."/>
            <person name="Abreu J."/>
            <person name="Acer S.C."/>
            <person name="Aftuck L."/>
            <person name="Alexander A."/>
            <person name="An P."/>
            <person name="Anderson E."/>
            <person name="Anderson S."/>
            <person name="Arachi H."/>
            <person name="Azer M."/>
            <person name="Bachantsang P."/>
            <person name="Barry A."/>
            <person name="Bayul T."/>
            <person name="Berlin A."/>
            <person name="Bessette D."/>
            <person name="Bloom T."/>
            <person name="Blye J."/>
            <person name="Boguslavskiy L."/>
            <person name="Bonnet C."/>
            <person name="Boukhgalter B."/>
            <person name="Bourzgui I."/>
            <person name="Brown A."/>
            <person name="Cahill P."/>
            <person name="Channer S."/>
            <person name="Cheshatsang Y."/>
            <person name="Chuda L."/>
            <person name="Citroen M."/>
            <person name="Collymore A."/>
            <person name="Cooke P."/>
            <person name="Costello M."/>
            <person name="D'Aco K."/>
            <person name="Daza R."/>
            <person name="De Haan G."/>
            <person name="DeGray S."/>
            <person name="DeMaso C."/>
            <person name="Dhargay N."/>
            <person name="Dooley K."/>
            <person name="Dooley E."/>
            <person name="Doricent M."/>
            <person name="Dorje P."/>
            <person name="Dorjee K."/>
            <person name="Dupes A."/>
            <person name="Elong R."/>
            <person name="Falk J."/>
            <person name="Farina A."/>
            <person name="Faro S."/>
            <person name="Ferguson D."/>
            <person name="Fisher S."/>
            <person name="Foley C.D."/>
            <person name="Franke A."/>
            <person name="Friedrich D."/>
            <person name="Gadbois L."/>
            <person name="Gearin G."/>
            <person name="Gearin C.R."/>
            <person name="Giannoukos G."/>
            <person name="Goode T."/>
            <person name="Graham J."/>
            <person name="Grandbois E."/>
            <person name="Grewal S."/>
            <person name="Gyaltsen K."/>
            <person name="Hafez N."/>
            <person name="Hagos B."/>
            <person name="Hall J."/>
            <person name="Henson C."/>
            <person name="Hollinger A."/>
            <person name="Honan T."/>
            <person name="Huard M.D."/>
            <person name="Hughes L."/>
            <person name="Hurhula B."/>
            <person name="Husby M.E."/>
            <person name="Kamat A."/>
            <person name="Kanga B."/>
            <person name="Kashin S."/>
            <person name="Khazanovich D."/>
            <person name="Kisner P."/>
            <person name="Lance K."/>
            <person name="Lara M."/>
            <person name="Lee W."/>
            <person name="Lennon N."/>
            <person name="Letendre F."/>
            <person name="LeVine R."/>
            <person name="Lipovsky A."/>
            <person name="Liu X."/>
            <person name="Liu J."/>
            <person name="Liu S."/>
            <person name="Lokyitsang T."/>
            <person name="Lokyitsang Y."/>
            <person name="Lubonja R."/>
            <person name="Lui A."/>
            <person name="MacDonald P."/>
            <person name="Magnisalis V."/>
            <person name="Maru K."/>
            <person name="Matthews C."/>
            <person name="McCusker W."/>
            <person name="McDonough S."/>
            <person name="Mehta T."/>
            <person name="Meldrim J."/>
            <person name="Meneus L."/>
            <person name="Mihai O."/>
            <person name="Mihalev A."/>
            <person name="Mihova T."/>
            <person name="Mittelman R."/>
            <person name="Mlenga V."/>
            <person name="Montmayeur A."/>
            <person name="Mulrain L."/>
            <person name="Navidi A."/>
            <person name="Naylor J."/>
            <person name="Negash T."/>
            <person name="Nguyen T."/>
            <person name="Nguyen N."/>
            <person name="Nicol R."/>
            <person name="Norbu C."/>
            <person name="Norbu N."/>
            <person name="Novod N."/>
            <person name="O'Neill B."/>
            <person name="Osman S."/>
            <person name="Markiewicz E."/>
            <person name="Oyono O.L."/>
            <person name="Patti C."/>
            <person name="Phunkhang P."/>
            <person name="Pierre F."/>
            <person name="Priest M."/>
            <person name="Raghuraman S."/>
            <person name="Rege F."/>
            <person name="Reyes R."/>
            <person name="Rise C."/>
            <person name="Rogov P."/>
            <person name="Ross K."/>
            <person name="Ryan E."/>
            <person name="Settipalli S."/>
            <person name="Shea T."/>
            <person name="Sherpa N."/>
            <person name="Shi L."/>
            <person name="Shih D."/>
            <person name="Sparrow T."/>
            <person name="Spaulding J."/>
            <person name="Stalker J."/>
            <person name="Stange-Thomann N."/>
            <person name="Stavropoulos S."/>
            <person name="Stone C."/>
            <person name="Strader C."/>
            <person name="Tesfaye S."/>
            <person name="Thomson T."/>
            <person name="Thoulutsang Y."/>
            <person name="Thoulutsang D."/>
            <person name="Topham K."/>
            <person name="Topping I."/>
            <person name="Tsamla T."/>
            <person name="Vassiliev H."/>
            <person name="Vo A."/>
            <person name="Wangchuk T."/>
            <person name="Wangdi T."/>
            <person name="Weiand M."/>
            <person name="Wilkinson J."/>
            <person name="Wilson A."/>
            <person name="Yadav S."/>
            <person name="Young G."/>
            <person name="Yu Q."/>
            <person name="Zembek L."/>
            <person name="Zhong D."/>
            <person name="Zimmer A."/>
            <person name="Zwirko Z."/>
            <person name="Jaffe D.B."/>
            <person name="Alvarez P."/>
            <person name="Brockman W."/>
            <person name="Butler J."/>
            <person name="Chin C."/>
            <person name="Gnerre S."/>
            <person name="Grabherr M."/>
            <person name="Kleber M."/>
            <person name="Mauceli E."/>
            <person name="MacCallum I."/>
        </authorList>
    </citation>
    <scope>NUCLEOTIDE SEQUENCE [LARGE SCALE GENOMIC DNA]</scope>
    <source>
        <strain evidence="6">MSH-3 / Tucson 14011-0111.49</strain>
    </source>
</reference>
<gene>
    <name evidence="5" type="primary">Dper\GL18292</name>
    <name evidence="5" type="ORF">Dper_GL18292</name>
</gene>
<dbReference type="InterPro" id="IPR036390">
    <property type="entry name" value="WH_DNA-bd_sf"/>
</dbReference>
<feature type="compositionally biased region" description="Basic and acidic residues" evidence="3">
    <location>
        <begin position="7"/>
        <end position="24"/>
    </location>
</feature>
<dbReference type="InterPro" id="IPR036388">
    <property type="entry name" value="WH-like_DNA-bd_sf"/>
</dbReference>
<dbReference type="STRING" id="7234.B4H4M9"/>
<dbReference type="GO" id="GO:0120259">
    <property type="term" value="C:7SK snRNP"/>
    <property type="evidence" value="ECO:0007669"/>
    <property type="project" value="EnsemblMetazoa"/>
</dbReference>
<evidence type="ECO:0000313" key="5">
    <source>
        <dbReference type="EMBL" id="EDW32641.1"/>
    </source>
</evidence>
<dbReference type="InterPro" id="IPR006630">
    <property type="entry name" value="La_HTH"/>
</dbReference>
<dbReference type="SUPFAM" id="SSF46785">
    <property type="entry name" value="Winged helix' DNA-binding domain"/>
    <property type="match status" value="1"/>
</dbReference>
<organism evidence="6">
    <name type="scientific">Drosophila persimilis</name>
    <name type="common">Fruit fly</name>
    <dbReference type="NCBI Taxonomy" id="7234"/>
    <lineage>
        <taxon>Eukaryota</taxon>
        <taxon>Metazoa</taxon>
        <taxon>Ecdysozoa</taxon>
        <taxon>Arthropoda</taxon>
        <taxon>Hexapoda</taxon>
        <taxon>Insecta</taxon>
        <taxon>Pterygota</taxon>
        <taxon>Neoptera</taxon>
        <taxon>Endopterygota</taxon>
        <taxon>Diptera</taxon>
        <taxon>Brachycera</taxon>
        <taxon>Muscomorpha</taxon>
        <taxon>Ephydroidea</taxon>
        <taxon>Drosophilidae</taxon>
        <taxon>Drosophila</taxon>
        <taxon>Sophophora</taxon>
    </lineage>
</organism>
<dbReference type="EMBL" id="CH479209">
    <property type="protein sequence ID" value="EDW32641.1"/>
    <property type="molecule type" value="Genomic_DNA"/>
</dbReference>
<name>B4H4M9_DROPE</name>
<accession>B4H4M9</accession>
<protein>
    <submittedName>
        <fullName evidence="5">GL18292</fullName>
    </submittedName>
</protein>